<dbReference type="Proteomes" id="UP000254545">
    <property type="component" value="Unassembled WGS sequence"/>
</dbReference>
<protein>
    <submittedName>
        <fullName evidence="1">Uncharacterized protein</fullName>
    </submittedName>
</protein>
<gene>
    <name evidence="1" type="ORF">NCTC9177_04203</name>
</gene>
<dbReference type="AlphaFoldDB" id="A0A7H4MJ07"/>
<organism evidence="1 2">
    <name type="scientific">Klebsiella variicola</name>
    <dbReference type="NCBI Taxonomy" id="244366"/>
    <lineage>
        <taxon>Bacteria</taxon>
        <taxon>Pseudomonadati</taxon>
        <taxon>Pseudomonadota</taxon>
        <taxon>Gammaproteobacteria</taxon>
        <taxon>Enterobacterales</taxon>
        <taxon>Enterobacteriaceae</taxon>
        <taxon>Klebsiella/Raoultella group</taxon>
        <taxon>Klebsiella</taxon>
        <taxon>Klebsiella pneumoniae complex</taxon>
    </lineage>
</organism>
<dbReference type="EMBL" id="UGKR01000003">
    <property type="protein sequence ID" value="STS90307.1"/>
    <property type="molecule type" value="Genomic_DNA"/>
</dbReference>
<reference evidence="1 2" key="1">
    <citation type="submission" date="2018-06" db="EMBL/GenBank/DDBJ databases">
        <authorList>
            <consortium name="Pathogen Informatics"/>
            <person name="Doyle S."/>
        </authorList>
    </citation>
    <scope>NUCLEOTIDE SEQUENCE [LARGE SCALE GENOMIC DNA]</scope>
    <source>
        <strain evidence="1 2">NCTC9177</strain>
    </source>
</reference>
<accession>A0A7H4MJ07</accession>
<comment type="caution">
    <text evidence="1">The sequence shown here is derived from an EMBL/GenBank/DDBJ whole genome shotgun (WGS) entry which is preliminary data.</text>
</comment>
<sequence length="56" mass="6610">MDLGVVNPCFRFNVTDNAFSKFFIRDIDRDKNHSAHKNLLFKYPLTLYGIRARFVS</sequence>
<evidence type="ECO:0000313" key="2">
    <source>
        <dbReference type="Proteomes" id="UP000254545"/>
    </source>
</evidence>
<evidence type="ECO:0000313" key="1">
    <source>
        <dbReference type="EMBL" id="STS90307.1"/>
    </source>
</evidence>
<proteinExistence type="predicted"/>
<name>A0A7H4MJ07_KLEVA</name>